<dbReference type="Pfam" id="PF07944">
    <property type="entry name" value="Beta-AFase-like_GH127_cat"/>
    <property type="match status" value="1"/>
</dbReference>
<dbReference type="Pfam" id="PF20736">
    <property type="entry name" value="Glyco_hydro127M"/>
    <property type="match status" value="1"/>
</dbReference>
<dbReference type="Pfam" id="PF20578">
    <property type="entry name" value="aBig_2"/>
    <property type="match status" value="1"/>
</dbReference>
<gene>
    <name evidence="4" type="ordered locus">Corgl_1563</name>
</gene>
<dbReference type="eggNOG" id="COG3533">
    <property type="taxonomic scope" value="Bacteria"/>
</dbReference>
<dbReference type="Proteomes" id="UP000006851">
    <property type="component" value="Chromosome"/>
</dbReference>
<feature type="domain" description="Non-reducing end beta-L-arabinofuranosidase-like GH127 middle" evidence="3">
    <location>
        <begin position="583"/>
        <end position="668"/>
    </location>
</feature>
<dbReference type="SUPFAM" id="SSF48208">
    <property type="entry name" value="Six-hairpin glycosidases"/>
    <property type="match status" value="1"/>
</dbReference>
<dbReference type="InterPro" id="IPR049046">
    <property type="entry name" value="Beta-AFase-like_GH127_middle"/>
</dbReference>
<organism evidence="4 5">
    <name type="scientific">Coriobacterium glomerans (strain ATCC 49209 / DSM 20642 / JCM 10262 / PW2)</name>
    <dbReference type="NCBI Taxonomy" id="700015"/>
    <lineage>
        <taxon>Bacteria</taxon>
        <taxon>Bacillati</taxon>
        <taxon>Actinomycetota</taxon>
        <taxon>Coriobacteriia</taxon>
        <taxon>Coriobacteriales</taxon>
        <taxon>Coriobacteriaceae</taxon>
        <taxon>Coriobacterium</taxon>
    </lineage>
</organism>
<dbReference type="HOGENOM" id="CLU_008033_2_0_11"/>
<dbReference type="EMBL" id="CP002628">
    <property type="protein sequence ID" value="AEB07662.1"/>
    <property type="molecule type" value="Genomic_DNA"/>
</dbReference>
<accession>F2NAY4</accession>
<feature type="domain" description="Non-reducing end beta-L-arabinofuranosidase-like GH127 catalytic" evidence="1">
    <location>
        <begin position="191"/>
        <end position="568"/>
    </location>
</feature>
<evidence type="ECO:0000259" key="1">
    <source>
        <dbReference type="Pfam" id="PF07944"/>
    </source>
</evidence>
<dbReference type="RefSeq" id="WP_013709404.1">
    <property type="nucleotide sequence ID" value="NC_015389.1"/>
</dbReference>
<proteinExistence type="predicted"/>
<dbReference type="InterPro" id="IPR046780">
    <property type="entry name" value="aBig_2"/>
</dbReference>
<protein>
    <recommendedName>
        <fullName evidence="6">Glycoside hydrolase family 127 protein</fullName>
    </recommendedName>
</protein>
<dbReference type="KEGG" id="cgo:Corgl_1563"/>
<name>F2NAY4_CORGP</name>
<dbReference type="STRING" id="700015.Corgl_1563"/>
<reference evidence="5" key="1">
    <citation type="journal article" date="2013" name="Stand. Genomic Sci.">
        <title>Complete genome sequence of Coriobacterium glomerans type strain (PW2(T)) from the midgut of Pyrrhocoris apterus L. (red soldier bug).</title>
        <authorList>
            <person name="Stackebrandt E."/>
            <person name="Zeytun A."/>
            <person name="Lapidus A."/>
            <person name="Nolan M."/>
            <person name="Lucas S."/>
            <person name="Hammon N."/>
            <person name="Deshpande S."/>
            <person name="Cheng J.F."/>
            <person name="Tapia R."/>
            <person name="Goodwin L.A."/>
            <person name="Pitluck S."/>
            <person name="Liolios K."/>
            <person name="Pagani I."/>
            <person name="Ivanova N."/>
            <person name="Mavromatis K."/>
            <person name="Mikhailova N."/>
            <person name="Huntemann M."/>
            <person name="Pati A."/>
            <person name="Chen A."/>
            <person name="Palaniappan K."/>
            <person name="Chang Y.J."/>
            <person name="Land M."/>
            <person name="Hauser L."/>
            <person name="Rohde M."/>
            <person name="Pukall R."/>
            <person name="Goker M."/>
            <person name="Detter J.C."/>
            <person name="Woyke T."/>
            <person name="Bristow J."/>
            <person name="Eisen J.A."/>
            <person name="Markowitz V."/>
            <person name="Hugenholtz P."/>
            <person name="Kyrpides N.C."/>
            <person name="Klenk H.P."/>
        </authorList>
    </citation>
    <scope>NUCLEOTIDE SEQUENCE</scope>
    <source>
        <strain evidence="5">ATCC 49209 / DSM 20642 / JCM 10262 / PW2</strain>
    </source>
</reference>
<dbReference type="OrthoDB" id="9757939at2"/>
<dbReference type="AlphaFoldDB" id="F2NAY4"/>
<evidence type="ECO:0000259" key="3">
    <source>
        <dbReference type="Pfam" id="PF20736"/>
    </source>
</evidence>
<evidence type="ECO:0000313" key="4">
    <source>
        <dbReference type="EMBL" id="AEB07662.1"/>
    </source>
</evidence>
<evidence type="ECO:0000313" key="5">
    <source>
        <dbReference type="Proteomes" id="UP000006851"/>
    </source>
</evidence>
<dbReference type="InterPro" id="IPR008928">
    <property type="entry name" value="6-hairpin_glycosidase_sf"/>
</dbReference>
<keyword evidence="5" id="KW-1185">Reference proteome</keyword>
<sequence length="751" mass="83874">MKTDEELVQEDIASLYLGNLRTVEFDLDLPSEGKNGSRIEWTVDDDRFLKPDGTVVRPSYGRGDRVVRLTGTLTRGSHRENKTFEVKILEERNKIDVKTVFPIELHHEPGETFYMPQAVAVETALGELLPQYVVWDGGEKRHYEVPGLYEITGHIDASDVPVRGSVVVEPGVTITSMRSKKMRPINLTCVRLAPGTPAAAAQQRRLSFLKQVDDDQMLINFRRAAHMDTKGAPEMIGWDTPDSNLRGHTTGHYLSALALAWAATGDETVHSKLSYMVHSLGEVQAAFRGQPGIHEGFLSAYDESQFDLLERYTPYPEIWAPYYTLHKILAGLLDSYRYAGNRQALEIAIGVGHWVYNRLSQLDPIQLKKMWAMYIAGEFGGMNESLAMLGAITGEESFVKAARFFDNDKLIFPALQKVDALGTLHANQHIPQVIGALSLYGVTHEESYYQVAEFFWHSVVAHHIYAFGGTGDGEMFQQPCEIAAKIDEFSAESCASYNMIKLTRDLYEYEPTADKMAYCENVLINHILSSTDHEGTGGSTYFMETQPGARKGFDTENSCCHGTGLESQFMYGQSIYYQGEGQLIVALYLASHLKTDDTDVTIDCDFNHPETVRIAIGRLEGKLVLRHPDWSDRMTVSINGAAARIAEKDGYVTVEDSLAPGDEITVRLNPELRLIPTPDDPNRVAIGYGPFVLAALRDETSYQTLDVSDDAALKSLLVKDADSVRFSAGSEIFVPLYTIDDESYEIYFNQR</sequence>
<evidence type="ECO:0008006" key="6">
    <source>
        <dbReference type="Google" id="ProtNLM"/>
    </source>
</evidence>
<dbReference type="InterPro" id="IPR012878">
    <property type="entry name" value="Beta-AFase-like_GH127_cat"/>
</dbReference>
<dbReference type="GO" id="GO:0005975">
    <property type="term" value="P:carbohydrate metabolic process"/>
    <property type="evidence" value="ECO:0007669"/>
    <property type="project" value="InterPro"/>
</dbReference>
<dbReference type="PANTHER" id="PTHR31151:SF0">
    <property type="entry name" value="PROLINE-TRNA LIGASE (DUF1680)"/>
    <property type="match status" value="1"/>
</dbReference>
<evidence type="ECO:0000259" key="2">
    <source>
        <dbReference type="Pfam" id="PF20578"/>
    </source>
</evidence>
<feature type="domain" description="Atrophied bacterial Ig" evidence="2">
    <location>
        <begin position="8"/>
        <end position="90"/>
    </location>
</feature>
<dbReference type="PANTHER" id="PTHR31151">
    <property type="entry name" value="PROLINE-TRNA LIGASE (DUF1680)"/>
    <property type="match status" value="1"/>
</dbReference>